<feature type="domain" description="FAD-binding" evidence="6">
    <location>
        <begin position="303"/>
        <end position="338"/>
    </location>
</feature>
<evidence type="ECO:0000256" key="3">
    <source>
        <dbReference type="ARBA" id="ARBA00023002"/>
    </source>
</evidence>
<dbReference type="AlphaFoldDB" id="A0A6A6YNJ7"/>
<dbReference type="Gene3D" id="3.50.50.60">
    <property type="entry name" value="FAD/NAD(P)-binding domain"/>
    <property type="match status" value="1"/>
</dbReference>
<dbReference type="OrthoDB" id="655030at2759"/>
<dbReference type="GO" id="GO:0004497">
    <property type="term" value="F:monooxygenase activity"/>
    <property type="evidence" value="ECO:0007669"/>
    <property type="project" value="UniProtKB-KW"/>
</dbReference>
<dbReference type="Pfam" id="PF01494">
    <property type="entry name" value="FAD_binding_3"/>
    <property type="match status" value="2"/>
</dbReference>
<dbReference type="PRINTS" id="PR00420">
    <property type="entry name" value="RNGMNOXGNASE"/>
</dbReference>
<dbReference type="PANTHER" id="PTHR46972">
    <property type="entry name" value="MONOOXYGENASE ASQM-RELATED"/>
    <property type="match status" value="1"/>
</dbReference>
<dbReference type="InterPro" id="IPR036188">
    <property type="entry name" value="FAD/NAD-bd_sf"/>
</dbReference>
<evidence type="ECO:0000256" key="5">
    <source>
        <dbReference type="SAM" id="MobiDB-lite"/>
    </source>
</evidence>
<keyword evidence="4" id="KW-0503">Monooxygenase</keyword>
<dbReference type="EMBL" id="MU003701">
    <property type="protein sequence ID" value="KAF2809437.1"/>
    <property type="molecule type" value="Genomic_DNA"/>
</dbReference>
<protein>
    <submittedName>
        <fullName evidence="7 9">FAD/NAD(P)-binding domain-containing protein</fullName>
    </submittedName>
</protein>
<keyword evidence="3" id="KW-0560">Oxidoreductase</keyword>
<dbReference type="SUPFAM" id="SSF51905">
    <property type="entry name" value="FAD/NAD(P)-binding domain"/>
    <property type="match status" value="1"/>
</dbReference>
<keyword evidence="8" id="KW-1185">Reference proteome</keyword>
<sequence>MYSPRIAVIGAGPAGLTLARLLQINQIPCTVYECEKDRHARTQGGCLDLHEGAAQQALRECGLFEQFMAVARTEGEVLKIYEPNGTLLLDEGSDIGERRPDSFKGRPEVDRSQLRNMLIDSLYPGSLKWNHKLKAVKTDPSGRTAKYDLHFEHHVETGFDLVIGADGAWSKVRQLITETRPFFSGITGVDVKLSDIDTLDPALSKRVGRGMCLTLGSNTSVLSQRNGDGCVRSYGFMRLPEDWHKTCGIDWSSPATAKKQFIEMYYDGFNDDAKNLILKADDDVVPRPMYMLPVGHRWGHRQGLSLIGDAAHLMTPFAGVGVNVAMEDALDFALKLKQWKREVWDKAESSAVSTLALIEPVRQYEEEMFVRAERYAKETMMYLDLFFHEKGGSAMCEHFAKAKEEEKKAAEMNGKDSPAVKPSAEEIVV</sequence>
<evidence type="ECO:0000256" key="4">
    <source>
        <dbReference type="ARBA" id="ARBA00023033"/>
    </source>
</evidence>
<dbReference type="GO" id="GO:0071949">
    <property type="term" value="F:FAD binding"/>
    <property type="evidence" value="ECO:0007669"/>
    <property type="project" value="InterPro"/>
</dbReference>
<dbReference type="RefSeq" id="XP_033576401.1">
    <property type="nucleotide sequence ID" value="XM_033723608.1"/>
</dbReference>
<evidence type="ECO:0000256" key="1">
    <source>
        <dbReference type="ARBA" id="ARBA00022630"/>
    </source>
</evidence>
<gene>
    <name evidence="7 9" type="ORF">BDZ99DRAFT_498800</name>
</gene>
<evidence type="ECO:0000313" key="9">
    <source>
        <dbReference type="RefSeq" id="XP_033576401.1"/>
    </source>
</evidence>
<dbReference type="PANTHER" id="PTHR46972:SF1">
    <property type="entry name" value="FAD DEPENDENT OXIDOREDUCTASE DOMAIN-CONTAINING PROTEIN"/>
    <property type="match status" value="1"/>
</dbReference>
<reference evidence="7 9" key="1">
    <citation type="journal article" date="2020" name="Stud. Mycol.">
        <title>101 Dothideomycetes genomes: a test case for predicting lifestyles and emergence of pathogens.</title>
        <authorList>
            <person name="Haridas S."/>
            <person name="Albert R."/>
            <person name="Binder M."/>
            <person name="Bloem J."/>
            <person name="Labutti K."/>
            <person name="Salamov A."/>
            <person name="Andreopoulos B."/>
            <person name="Baker S."/>
            <person name="Barry K."/>
            <person name="Bills G."/>
            <person name="Bluhm B."/>
            <person name="Cannon C."/>
            <person name="Castanera R."/>
            <person name="Culley D."/>
            <person name="Daum C."/>
            <person name="Ezra D."/>
            <person name="Gonzalez J."/>
            <person name="Henrissat B."/>
            <person name="Kuo A."/>
            <person name="Liang C."/>
            <person name="Lipzen A."/>
            <person name="Lutzoni F."/>
            <person name="Magnuson J."/>
            <person name="Mondo S."/>
            <person name="Nolan M."/>
            <person name="Ohm R."/>
            <person name="Pangilinan J."/>
            <person name="Park H.-J."/>
            <person name="Ramirez L."/>
            <person name="Alfaro M."/>
            <person name="Sun H."/>
            <person name="Tritt A."/>
            <person name="Yoshinaga Y."/>
            <person name="Zwiers L.-H."/>
            <person name="Turgeon B."/>
            <person name="Goodwin S."/>
            <person name="Spatafora J."/>
            <person name="Crous P."/>
            <person name="Grigoriev I."/>
        </authorList>
    </citation>
    <scope>NUCLEOTIDE SEQUENCE</scope>
    <source>
        <strain evidence="7 9">CBS 304.34</strain>
    </source>
</reference>
<evidence type="ECO:0000313" key="7">
    <source>
        <dbReference type="EMBL" id="KAF2809437.1"/>
    </source>
</evidence>
<feature type="region of interest" description="Disordered" evidence="5">
    <location>
        <begin position="407"/>
        <end position="429"/>
    </location>
</feature>
<dbReference type="Proteomes" id="UP000504636">
    <property type="component" value="Unplaced"/>
</dbReference>
<reference evidence="9" key="2">
    <citation type="submission" date="2020-04" db="EMBL/GenBank/DDBJ databases">
        <authorList>
            <consortium name="NCBI Genome Project"/>
        </authorList>
    </citation>
    <scope>NUCLEOTIDE SEQUENCE</scope>
    <source>
        <strain evidence="9">CBS 304.34</strain>
    </source>
</reference>
<feature type="domain" description="FAD-binding" evidence="6">
    <location>
        <begin position="6"/>
        <end position="194"/>
    </location>
</feature>
<evidence type="ECO:0000256" key="2">
    <source>
        <dbReference type="ARBA" id="ARBA00022827"/>
    </source>
</evidence>
<reference evidence="9" key="3">
    <citation type="submission" date="2025-04" db="UniProtKB">
        <authorList>
            <consortium name="RefSeq"/>
        </authorList>
    </citation>
    <scope>IDENTIFICATION</scope>
    <source>
        <strain evidence="9">CBS 304.34</strain>
    </source>
</reference>
<organism evidence="7">
    <name type="scientific">Mytilinidion resinicola</name>
    <dbReference type="NCBI Taxonomy" id="574789"/>
    <lineage>
        <taxon>Eukaryota</taxon>
        <taxon>Fungi</taxon>
        <taxon>Dikarya</taxon>
        <taxon>Ascomycota</taxon>
        <taxon>Pezizomycotina</taxon>
        <taxon>Dothideomycetes</taxon>
        <taxon>Pleosporomycetidae</taxon>
        <taxon>Mytilinidiales</taxon>
        <taxon>Mytilinidiaceae</taxon>
        <taxon>Mytilinidion</taxon>
    </lineage>
</organism>
<dbReference type="InterPro" id="IPR002938">
    <property type="entry name" value="FAD-bd"/>
</dbReference>
<keyword evidence="2" id="KW-0274">FAD</keyword>
<name>A0A6A6YNJ7_9PEZI</name>
<evidence type="ECO:0000259" key="6">
    <source>
        <dbReference type="Pfam" id="PF01494"/>
    </source>
</evidence>
<proteinExistence type="predicted"/>
<evidence type="ECO:0000313" key="8">
    <source>
        <dbReference type="Proteomes" id="UP000504636"/>
    </source>
</evidence>
<keyword evidence="1" id="KW-0285">Flavoprotein</keyword>
<dbReference type="GeneID" id="54464501"/>
<accession>A0A6A6YNJ7</accession>